<feature type="region of interest" description="Disordered" evidence="1">
    <location>
        <begin position="62"/>
        <end position="94"/>
    </location>
</feature>
<comment type="caution">
    <text evidence="3">The sequence shown here is derived from an EMBL/GenBank/DDBJ whole genome shotgun (WGS) entry which is preliminary data.</text>
</comment>
<name>A0A2K3LKV4_TRIPR</name>
<feature type="domain" description="Reverse transcriptase Ty1/copia-type" evidence="2">
    <location>
        <begin position="227"/>
        <end position="271"/>
    </location>
</feature>
<dbReference type="InterPro" id="IPR013103">
    <property type="entry name" value="RVT_2"/>
</dbReference>
<dbReference type="STRING" id="57577.A0A2K3LKV4"/>
<evidence type="ECO:0000313" key="4">
    <source>
        <dbReference type="Proteomes" id="UP000236291"/>
    </source>
</evidence>
<evidence type="ECO:0000256" key="1">
    <source>
        <dbReference type="SAM" id="MobiDB-lite"/>
    </source>
</evidence>
<dbReference type="Pfam" id="PF07727">
    <property type="entry name" value="RVT_2"/>
    <property type="match status" value="1"/>
</dbReference>
<accession>A0A2K3LKV4</accession>
<evidence type="ECO:0000313" key="3">
    <source>
        <dbReference type="EMBL" id="PNX79156.1"/>
    </source>
</evidence>
<reference evidence="3 4" key="1">
    <citation type="journal article" date="2014" name="Am. J. Bot.">
        <title>Genome assembly and annotation for red clover (Trifolium pratense; Fabaceae).</title>
        <authorList>
            <person name="Istvanek J."/>
            <person name="Jaros M."/>
            <person name="Krenek A."/>
            <person name="Repkova J."/>
        </authorList>
    </citation>
    <scope>NUCLEOTIDE SEQUENCE [LARGE SCALE GENOMIC DNA]</scope>
    <source>
        <strain evidence="4">cv. Tatra</strain>
        <tissue evidence="3">Young leaves</tissue>
    </source>
</reference>
<gene>
    <name evidence="3" type="ORF">L195_g035140</name>
</gene>
<reference evidence="3 4" key="2">
    <citation type="journal article" date="2017" name="Front. Plant Sci.">
        <title>Gene Classification and Mining of Molecular Markers Useful in Red Clover (Trifolium pratense) Breeding.</title>
        <authorList>
            <person name="Istvanek J."/>
            <person name="Dluhosova J."/>
            <person name="Dluhos P."/>
            <person name="Patkova L."/>
            <person name="Nedelnik J."/>
            <person name="Repkova J."/>
        </authorList>
    </citation>
    <scope>NUCLEOTIDE SEQUENCE [LARGE SCALE GENOMIC DNA]</scope>
    <source>
        <strain evidence="4">cv. Tatra</strain>
        <tissue evidence="3">Young leaves</tissue>
    </source>
</reference>
<feature type="compositionally biased region" description="Polar residues" evidence="1">
    <location>
        <begin position="63"/>
        <end position="75"/>
    </location>
</feature>
<protein>
    <submittedName>
        <fullName evidence="3">Retrovirus-related Pol polyprotein from transposon TNT 1-94</fullName>
    </submittedName>
</protein>
<feature type="region of interest" description="Disordered" evidence="1">
    <location>
        <begin position="109"/>
        <end position="146"/>
    </location>
</feature>
<evidence type="ECO:0000259" key="2">
    <source>
        <dbReference type="Pfam" id="PF07727"/>
    </source>
</evidence>
<sequence length="273" mass="30525">MKGVILFDLHNKNIFVSINVTHYDHILPYNAPNTTFHWTYHAPHSDTSTNPPNNITNPLNLNDHISQPNFHTNNSHFDDDDDVPHTPPASPIQPDTELLAAQDTSELLDAQDTSASPPALPHDSNTSHNNPHTHIPTLRRSNRPSIKPSHVSDYLCNLSNSSCASTSPGTLYPISAFHSYSNISSNFEHYAMSITATIEPTDYKQASQRQCWIEAMKAEIISALQQNKTWTFVDPPAHIKPIGSKWVYKVKHKADGTIERYKARLVAKGYKAS</sequence>
<dbReference type="AlphaFoldDB" id="A0A2K3LKV4"/>
<organism evidence="3 4">
    <name type="scientific">Trifolium pratense</name>
    <name type="common">Red clover</name>
    <dbReference type="NCBI Taxonomy" id="57577"/>
    <lineage>
        <taxon>Eukaryota</taxon>
        <taxon>Viridiplantae</taxon>
        <taxon>Streptophyta</taxon>
        <taxon>Embryophyta</taxon>
        <taxon>Tracheophyta</taxon>
        <taxon>Spermatophyta</taxon>
        <taxon>Magnoliopsida</taxon>
        <taxon>eudicotyledons</taxon>
        <taxon>Gunneridae</taxon>
        <taxon>Pentapetalae</taxon>
        <taxon>rosids</taxon>
        <taxon>fabids</taxon>
        <taxon>Fabales</taxon>
        <taxon>Fabaceae</taxon>
        <taxon>Papilionoideae</taxon>
        <taxon>50 kb inversion clade</taxon>
        <taxon>NPAAA clade</taxon>
        <taxon>Hologalegina</taxon>
        <taxon>IRL clade</taxon>
        <taxon>Trifolieae</taxon>
        <taxon>Trifolium</taxon>
    </lineage>
</organism>
<feature type="compositionally biased region" description="Polar residues" evidence="1">
    <location>
        <begin position="123"/>
        <end position="132"/>
    </location>
</feature>
<dbReference type="Proteomes" id="UP000236291">
    <property type="component" value="Unassembled WGS sequence"/>
</dbReference>
<dbReference type="EMBL" id="ASHM01035405">
    <property type="protein sequence ID" value="PNX79156.1"/>
    <property type="molecule type" value="Genomic_DNA"/>
</dbReference>
<proteinExistence type="predicted"/>